<dbReference type="Proteomes" id="UP001141434">
    <property type="component" value="Unassembled WGS sequence"/>
</dbReference>
<evidence type="ECO:0008006" key="5">
    <source>
        <dbReference type="Google" id="ProtNLM"/>
    </source>
</evidence>
<organism evidence="3 4">
    <name type="scientific">Penicillium alfredii</name>
    <dbReference type="NCBI Taxonomy" id="1506179"/>
    <lineage>
        <taxon>Eukaryota</taxon>
        <taxon>Fungi</taxon>
        <taxon>Dikarya</taxon>
        <taxon>Ascomycota</taxon>
        <taxon>Pezizomycotina</taxon>
        <taxon>Eurotiomycetes</taxon>
        <taxon>Eurotiomycetidae</taxon>
        <taxon>Eurotiales</taxon>
        <taxon>Aspergillaceae</taxon>
        <taxon>Penicillium</taxon>
    </lineage>
</organism>
<reference evidence="3" key="1">
    <citation type="submission" date="2022-11" db="EMBL/GenBank/DDBJ databases">
        <authorList>
            <person name="Petersen C."/>
        </authorList>
    </citation>
    <scope>NUCLEOTIDE SEQUENCE</scope>
    <source>
        <strain evidence="3">IBT 34128</strain>
    </source>
</reference>
<evidence type="ECO:0000256" key="2">
    <source>
        <dbReference type="SAM" id="SignalP"/>
    </source>
</evidence>
<evidence type="ECO:0000313" key="3">
    <source>
        <dbReference type="EMBL" id="KAJ5086515.1"/>
    </source>
</evidence>
<dbReference type="GeneID" id="81397516"/>
<dbReference type="Gene3D" id="3.40.390.10">
    <property type="entry name" value="Collagenase (Catalytic Domain)"/>
    <property type="match status" value="1"/>
</dbReference>
<feature type="region of interest" description="Disordered" evidence="1">
    <location>
        <begin position="591"/>
        <end position="612"/>
    </location>
</feature>
<reference evidence="3" key="2">
    <citation type="journal article" date="2023" name="IMA Fungus">
        <title>Comparative genomic study of the Penicillium genus elucidates a diverse pangenome and 15 lateral gene transfer events.</title>
        <authorList>
            <person name="Petersen C."/>
            <person name="Sorensen T."/>
            <person name="Nielsen M.R."/>
            <person name="Sondergaard T.E."/>
            <person name="Sorensen J.L."/>
            <person name="Fitzpatrick D.A."/>
            <person name="Frisvad J.C."/>
            <person name="Nielsen K.L."/>
        </authorList>
    </citation>
    <scope>NUCLEOTIDE SEQUENCE</scope>
    <source>
        <strain evidence="3">IBT 34128</strain>
    </source>
</reference>
<keyword evidence="2" id="KW-0732">Signal</keyword>
<accession>A0A9W9ERG0</accession>
<dbReference type="AlphaFoldDB" id="A0A9W9ERG0"/>
<feature type="chain" id="PRO_5040990162" description="Metalloproteases (Zincins), catalytic" evidence="2">
    <location>
        <begin position="22"/>
        <end position="612"/>
    </location>
</feature>
<protein>
    <recommendedName>
        <fullName evidence="5">Metalloproteases (Zincins), catalytic</fullName>
    </recommendedName>
</protein>
<dbReference type="GO" id="GO:0008237">
    <property type="term" value="F:metallopeptidase activity"/>
    <property type="evidence" value="ECO:0007669"/>
    <property type="project" value="InterPro"/>
</dbReference>
<proteinExistence type="predicted"/>
<keyword evidence="4" id="KW-1185">Reference proteome</keyword>
<evidence type="ECO:0000256" key="1">
    <source>
        <dbReference type="SAM" id="MobiDB-lite"/>
    </source>
</evidence>
<dbReference type="EMBL" id="JAPMSZ010000010">
    <property type="protein sequence ID" value="KAJ5086515.1"/>
    <property type="molecule type" value="Genomic_DNA"/>
</dbReference>
<sequence length="612" mass="68620">MILPQLSLLIVSSLLLGATQAAPASNTTIKTRDDGDDVHAEWTWLHFQDCSSSQQKAIKQAHTDAVKMAEHVKEIDFGNDPGALEYLGPSPMNKAWQGNIKSVYEHISTFQLNGFWPGYRMNARCGNSNDAKYSGSRCSRGVTAYQWNTKKDAKDPNTAPPYNKADAVSNMHFCDIFFNYKKLDDTIKDLKDIDDFRWRYDLDKYRNQAYIILHEMMHATVMTYKQNKNRRITDMTMHVYEYKKRSSDRGYDRKLVKMDAYKALPCKILARTARQAIAEEAITMNADNYAQYALADKEAHDWMTRSSAVFLTSDNGTFGINQDRLDQFTQSSEGAEVSDIVGQDVGELSNKADSETLSPDSDYPESFRSEMEAFSKYYHVPEPKCARQGDAPSDRSPFTTSEADEKIKDFCKDEGFWDTVFTPPINQGTGQTKDGKGKALGASGDFKINDGKDKLWIGAYFAGGGCTGFTTWPPKGKGLRDTDLCIDRLRTIMNSCDTDTTDKKYGGSLKETCLVYQLMAVGSDNSDPTGVGSNGDHGDIKCKDTDTSILGSHYDNTCTCWFEKLPDQTEIFGMPKKGDCDSMDFRPAWSFSEDPDYRPENIQPTVTMTASP</sequence>
<feature type="signal peptide" evidence="2">
    <location>
        <begin position="1"/>
        <end position="21"/>
    </location>
</feature>
<comment type="caution">
    <text evidence="3">The sequence shown here is derived from an EMBL/GenBank/DDBJ whole genome shotgun (WGS) entry which is preliminary data.</text>
</comment>
<dbReference type="InterPro" id="IPR024079">
    <property type="entry name" value="MetalloPept_cat_dom_sf"/>
</dbReference>
<dbReference type="RefSeq" id="XP_056508640.1">
    <property type="nucleotide sequence ID" value="XM_056658347.1"/>
</dbReference>
<name>A0A9W9ERG0_9EURO</name>
<dbReference type="OrthoDB" id="1896086at2759"/>
<evidence type="ECO:0000313" key="4">
    <source>
        <dbReference type="Proteomes" id="UP001141434"/>
    </source>
</evidence>
<feature type="compositionally biased region" description="Polar residues" evidence="1">
    <location>
        <begin position="602"/>
        <end position="612"/>
    </location>
</feature>
<gene>
    <name evidence="3" type="ORF">NUU61_007822</name>
</gene>